<dbReference type="InterPro" id="IPR000582">
    <property type="entry name" value="Acyl-CoA-binding_protein"/>
</dbReference>
<dbReference type="SUPFAM" id="SSF47027">
    <property type="entry name" value="Acyl-CoA binding protein"/>
    <property type="match status" value="1"/>
</dbReference>
<dbReference type="SUPFAM" id="SSF52096">
    <property type="entry name" value="ClpP/crotonase"/>
    <property type="match status" value="1"/>
</dbReference>
<evidence type="ECO:0000256" key="1">
    <source>
        <dbReference type="ARBA" id="ARBA00006007"/>
    </source>
</evidence>
<organism evidence="3 4">
    <name type="scientific">Heterodera trifolii</name>
    <dbReference type="NCBI Taxonomy" id="157864"/>
    <lineage>
        <taxon>Eukaryota</taxon>
        <taxon>Metazoa</taxon>
        <taxon>Ecdysozoa</taxon>
        <taxon>Nematoda</taxon>
        <taxon>Chromadorea</taxon>
        <taxon>Rhabditida</taxon>
        <taxon>Tylenchina</taxon>
        <taxon>Tylenchomorpha</taxon>
        <taxon>Tylenchoidea</taxon>
        <taxon>Heteroderidae</taxon>
        <taxon>Heteroderinae</taxon>
        <taxon>Heterodera</taxon>
    </lineage>
</organism>
<dbReference type="PRINTS" id="PR00689">
    <property type="entry name" value="ACOABINDINGP"/>
</dbReference>
<dbReference type="Gene3D" id="1.20.80.10">
    <property type="match status" value="1"/>
</dbReference>
<sequence length="653" mass="71844">MSSIPLLSSFSRALQMRQHPLLFGMIHVPALPGSPLSKLSIAQLVDRVSAETEIYAECGIDGLIVENMHDLPYQKGIDHGPEVCATMARLCSACAHTLGANRRRRMLLGVQILAGANRAALAVAQAAEFDFIRAESFVFGHVADEGWMDGCAGELLRYRRAIGADQIAVVTDIKKKHCSHAITADVSVAETARAAELFLADGVILSGAVTGEAACPDELDEVRSKCTLPVLIGSGIEVNNVNLFKGADAFIVGSNFKKDGNWRNEIEKKRVENLVEKVRRMEKKSLHLYRNLPSKFVKNGPFTKVALPFLSRFCFSTEAFEKAQKDMKQLKDEPDNDTKLELYALFKQANEGDVRGDRPKMLEFVARAKFDAWEKVKGMPKADAQHKYAEIVNSLLKNAGINNANTSETLNRPDKYNAITWEMYEGLISALSDASADRETSVTVMTGVGSYFCAGNDLSNFTRGVKTSDDLRAMADRGERVLERYVRAFIEHEKPLIGLINGPAIGISVTVLPLFDLVIASDKATFHAPFSSLGQSPEGCSSYTFPLIMGTSKASELLLFDKKMSAEEALERNLVSRVIPNNSFGTETERMVNSLASLPPESLRLNKSLLRNVHRDALLAVNTRECALLKSRWLSDECQNALRKFMTRKSGGG</sequence>
<comment type="similarity">
    <text evidence="1">Belongs to the BtpA family.</text>
</comment>
<name>A0ABD2LHW3_9BILA</name>
<dbReference type="Pfam" id="PF00887">
    <property type="entry name" value="ACBP"/>
    <property type="match status" value="1"/>
</dbReference>
<evidence type="ECO:0000313" key="4">
    <source>
        <dbReference type="Proteomes" id="UP001620626"/>
    </source>
</evidence>
<proteinExistence type="inferred from homology"/>
<dbReference type="InterPro" id="IPR014748">
    <property type="entry name" value="Enoyl-CoA_hydra_C"/>
</dbReference>
<dbReference type="SUPFAM" id="SSF51366">
    <property type="entry name" value="Ribulose-phoshate binding barrel"/>
    <property type="match status" value="1"/>
</dbReference>
<feature type="domain" description="ACB" evidence="2">
    <location>
        <begin position="316"/>
        <end position="401"/>
    </location>
</feature>
<dbReference type="Pfam" id="PF03437">
    <property type="entry name" value="BtpA"/>
    <property type="match status" value="1"/>
</dbReference>
<dbReference type="InterPro" id="IPR005137">
    <property type="entry name" value="BtpA"/>
</dbReference>
<dbReference type="Gene3D" id="3.90.226.10">
    <property type="entry name" value="2-enoyl-CoA Hydratase, Chain A, domain 1"/>
    <property type="match status" value="1"/>
</dbReference>
<dbReference type="Pfam" id="PF00378">
    <property type="entry name" value="ECH_1"/>
    <property type="match status" value="1"/>
</dbReference>
<dbReference type="InterPro" id="IPR029045">
    <property type="entry name" value="ClpP/crotonase-like_dom_sf"/>
</dbReference>
<dbReference type="Gene3D" id="1.10.12.10">
    <property type="entry name" value="Lyase 2-enoyl-coa Hydratase, Chain A, domain 2"/>
    <property type="match status" value="1"/>
</dbReference>
<dbReference type="FunFam" id="3.90.226.10:FF:000084">
    <property type="entry name" value="Enoyl-CoA delta isomerase 2, mitochondrial"/>
    <property type="match status" value="1"/>
</dbReference>
<keyword evidence="4" id="KW-1185">Reference proteome</keyword>
<gene>
    <name evidence="3" type="ORF">niasHT_014109</name>
</gene>
<dbReference type="InterPro" id="IPR011060">
    <property type="entry name" value="RibuloseP-bd_barrel"/>
</dbReference>
<dbReference type="InterPro" id="IPR035984">
    <property type="entry name" value="Acyl-CoA-binding_sf"/>
</dbReference>
<evidence type="ECO:0000259" key="2">
    <source>
        <dbReference type="PROSITE" id="PS51228"/>
    </source>
</evidence>
<dbReference type="CDD" id="cd06558">
    <property type="entry name" value="crotonase-like"/>
    <property type="match status" value="1"/>
</dbReference>
<dbReference type="PANTHER" id="PTHR21381">
    <property type="entry name" value="ZGC:162297"/>
    <property type="match status" value="1"/>
</dbReference>
<comment type="caution">
    <text evidence="3">The sequence shown here is derived from an EMBL/GenBank/DDBJ whole genome shotgun (WGS) entry which is preliminary data.</text>
</comment>
<accession>A0ABD2LHW3</accession>
<dbReference type="InterPro" id="IPR001753">
    <property type="entry name" value="Enoyl-CoA_hydra/iso"/>
</dbReference>
<evidence type="ECO:0000313" key="3">
    <source>
        <dbReference type="EMBL" id="KAL3114265.1"/>
    </source>
</evidence>
<dbReference type="InterPro" id="IPR014352">
    <property type="entry name" value="FERM/acyl-CoA-bd_prot_sf"/>
</dbReference>
<reference evidence="3 4" key="1">
    <citation type="submission" date="2024-10" db="EMBL/GenBank/DDBJ databases">
        <authorList>
            <person name="Kim D."/>
        </authorList>
    </citation>
    <scope>NUCLEOTIDE SEQUENCE [LARGE SCALE GENOMIC DNA]</scope>
    <source>
        <strain evidence="3">BH-2024</strain>
    </source>
</reference>
<protein>
    <recommendedName>
        <fullName evidence="2">ACB domain-containing protein</fullName>
    </recommendedName>
</protein>
<dbReference type="NCBIfam" id="TIGR00259">
    <property type="entry name" value="thylakoid_BtpA"/>
    <property type="match status" value="1"/>
</dbReference>
<dbReference type="Proteomes" id="UP001620626">
    <property type="component" value="Unassembled WGS sequence"/>
</dbReference>
<dbReference type="EMBL" id="JBICBT010000422">
    <property type="protein sequence ID" value="KAL3114265.1"/>
    <property type="molecule type" value="Genomic_DNA"/>
</dbReference>
<dbReference type="AlphaFoldDB" id="A0ABD2LHW3"/>
<dbReference type="PANTHER" id="PTHR21381:SF3">
    <property type="entry name" value="SGC REGION PROTEIN SGCQ-RELATED"/>
    <property type="match status" value="1"/>
</dbReference>
<dbReference type="PROSITE" id="PS51228">
    <property type="entry name" value="ACB_2"/>
    <property type="match status" value="1"/>
</dbReference>